<keyword evidence="2" id="KW-1185">Reference proteome</keyword>
<name>A0A0V1FN95_TRIPS</name>
<sequence length="109" mass="12130">MFNSSKQQPLPNIQAVGAWIVLLKTLFNGRPPILQLPSDEELQSGKKIYYYTEAGGMLAISSFKEILMPTTQPLVWIWANKDCASATGDRRRTLECDKCVLLGNVQSAN</sequence>
<proteinExistence type="predicted"/>
<dbReference type="OrthoDB" id="5920744at2759"/>
<evidence type="ECO:0000313" key="2">
    <source>
        <dbReference type="Proteomes" id="UP000054995"/>
    </source>
</evidence>
<organism evidence="1 2">
    <name type="scientific">Trichinella pseudospiralis</name>
    <name type="common">Parasitic roundworm</name>
    <dbReference type="NCBI Taxonomy" id="6337"/>
    <lineage>
        <taxon>Eukaryota</taxon>
        <taxon>Metazoa</taxon>
        <taxon>Ecdysozoa</taxon>
        <taxon>Nematoda</taxon>
        <taxon>Enoplea</taxon>
        <taxon>Dorylaimia</taxon>
        <taxon>Trichinellida</taxon>
        <taxon>Trichinellidae</taxon>
        <taxon>Trichinella</taxon>
    </lineage>
</organism>
<evidence type="ECO:0000313" key="1">
    <source>
        <dbReference type="EMBL" id="KRY87365.1"/>
    </source>
</evidence>
<dbReference type="EMBL" id="JYDT01000057">
    <property type="protein sequence ID" value="KRY87365.1"/>
    <property type="molecule type" value="Genomic_DNA"/>
</dbReference>
<dbReference type="Proteomes" id="UP000054995">
    <property type="component" value="Unassembled WGS sequence"/>
</dbReference>
<accession>A0A0V1FN95</accession>
<comment type="caution">
    <text evidence="1">The sequence shown here is derived from an EMBL/GenBank/DDBJ whole genome shotgun (WGS) entry which is preliminary data.</text>
</comment>
<gene>
    <name evidence="1" type="ORF">T4D_2347</name>
</gene>
<protein>
    <submittedName>
        <fullName evidence="1">Uncharacterized protein</fullName>
    </submittedName>
</protein>
<reference evidence="1 2" key="1">
    <citation type="submission" date="2015-01" db="EMBL/GenBank/DDBJ databases">
        <title>Evolution of Trichinella species and genotypes.</title>
        <authorList>
            <person name="Korhonen P.K."/>
            <person name="Edoardo P."/>
            <person name="Giuseppe L.R."/>
            <person name="Gasser R.B."/>
        </authorList>
    </citation>
    <scope>NUCLEOTIDE SEQUENCE [LARGE SCALE GENOMIC DNA]</scope>
    <source>
        <strain evidence="1">ISS470</strain>
    </source>
</reference>
<dbReference type="AlphaFoldDB" id="A0A0V1FN95"/>